<reference evidence="1" key="1">
    <citation type="journal article" date="2015" name="MBio">
        <title>Phylogenetic Distribution of CRISPR-Cas Systems in Antibiotic-Resistant Pseudomonas aeruginosa.</title>
        <authorList>
            <person name="van Belkum A."/>
            <person name="Soriaga L.B."/>
            <person name="LaFave M.C."/>
            <person name="Akella S."/>
            <person name="Veyrieras J.B."/>
            <person name="Barbu E.M."/>
            <person name="Shortridge D."/>
            <person name="Blanc B."/>
            <person name="Hannum G."/>
            <person name="Zambardi G."/>
            <person name="Miller K."/>
            <person name="Enright M.C."/>
            <person name="Mugnier N."/>
            <person name="Brami D."/>
            <person name="Schicklin S."/>
            <person name="Felderman M."/>
            <person name="Schwartz A.S."/>
            <person name="Richardson T.H."/>
            <person name="Peterson T.C."/>
            <person name="Hubby B."/>
            <person name="Cady K.C."/>
        </authorList>
    </citation>
    <scope>NUCLEOTIDE SEQUENCE</scope>
    <source>
        <strain evidence="1">WH-SGI-V-07174</strain>
    </source>
</reference>
<gene>
    <name evidence="2" type="ORF">PAERUG_P19_London_7_VIM_2_05_10_04606</name>
</gene>
<dbReference type="RefSeq" id="WP_003121002.1">
    <property type="nucleotide sequence ID" value="NZ_AP040361.1"/>
</dbReference>
<reference evidence="3" key="3">
    <citation type="submission" date="2015-06" db="EMBL/GenBank/DDBJ databases">
        <authorList>
            <person name="Radhakrishnan Rajesh"/>
            <person name="Underwood Anthony"/>
            <person name="Al-Shahib Ali"/>
        </authorList>
    </citation>
    <scope>NUCLEOTIDE SEQUENCE [LARGE SCALE GENOMIC DNA]</scope>
    <source>
        <strain evidence="3">P19_London_7_VIM_2_05_10</strain>
    </source>
</reference>
<dbReference type="PATRIC" id="fig|287.1484.peg.2221"/>
<protein>
    <submittedName>
        <fullName evidence="2">Uncharacterized protein</fullName>
    </submittedName>
</protein>
<organism evidence="2 3">
    <name type="scientific">Pseudomonas aeruginosa</name>
    <dbReference type="NCBI Taxonomy" id="287"/>
    <lineage>
        <taxon>Bacteria</taxon>
        <taxon>Pseudomonadati</taxon>
        <taxon>Pseudomonadota</taxon>
        <taxon>Gammaproteobacteria</taxon>
        <taxon>Pseudomonadales</taxon>
        <taxon>Pseudomonadaceae</taxon>
        <taxon>Pseudomonas</taxon>
    </lineage>
</organism>
<sequence length="52" mass="5682">MSNIQIVDLPALPEVEEVSLSDVEDELLLSSQFCNFAWLFLASNNAQVSALA</sequence>
<dbReference type="EMBL" id="CVVU01000223">
    <property type="protein sequence ID" value="CRP47929.1"/>
    <property type="molecule type" value="Genomic_DNA"/>
</dbReference>
<dbReference type="AlphaFoldDB" id="A0A080VW71"/>
<dbReference type="Proteomes" id="UP000045039">
    <property type="component" value="Unassembled WGS sequence"/>
</dbReference>
<name>A0A080VW71_PSEAI</name>
<proteinExistence type="predicted"/>
<reference evidence="2" key="2">
    <citation type="submission" date="2015-06" db="EMBL/GenBank/DDBJ databases">
        <authorList>
            <person name="Radhakrishnan R."/>
            <person name="Underwood A."/>
            <person name="Al-Shahib A."/>
        </authorList>
    </citation>
    <scope>NUCLEOTIDE SEQUENCE</scope>
    <source>
        <strain evidence="2">P19_London_7_VIM_2_05_10</strain>
    </source>
</reference>
<accession>A0A080VW71</accession>
<dbReference type="EMBL" id="KT887560">
    <property type="protein sequence ID" value="ALY08327.1"/>
    <property type="molecule type" value="Genomic_DNA"/>
</dbReference>
<evidence type="ECO:0000313" key="2">
    <source>
        <dbReference type="EMBL" id="CRP47929.1"/>
    </source>
</evidence>
<evidence type="ECO:0000313" key="3">
    <source>
        <dbReference type="Proteomes" id="UP000045039"/>
    </source>
</evidence>
<evidence type="ECO:0000313" key="1">
    <source>
        <dbReference type="EMBL" id="ALY08327.1"/>
    </source>
</evidence>